<reference evidence="12 13" key="1">
    <citation type="journal article" date="2018" name="Evol. Lett.">
        <title>Horizontal gene cluster transfer increased hallucinogenic mushroom diversity.</title>
        <authorList>
            <person name="Reynolds H.T."/>
            <person name="Vijayakumar V."/>
            <person name="Gluck-Thaler E."/>
            <person name="Korotkin H.B."/>
            <person name="Matheny P.B."/>
            <person name="Slot J.C."/>
        </authorList>
    </citation>
    <scope>NUCLEOTIDE SEQUENCE [LARGE SCALE GENOMIC DNA]</scope>
    <source>
        <strain evidence="12 13">2631</strain>
    </source>
</reference>
<dbReference type="Pfam" id="PF01485">
    <property type="entry name" value="IBR"/>
    <property type="match status" value="3"/>
</dbReference>
<dbReference type="PROSITE" id="PS50089">
    <property type="entry name" value="ZF_RING_2"/>
    <property type="match status" value="2"/>
</dbReference>
<dbReference type="SMART" id="SM00647">
    <property type="entry name" value="IBR"/>
    <property type="match status" value="3"/>
</dbReference>
<gene>
    <name evidence="12" type="ORF">CVT25_011780</name>
</gene>
<evidence type="ECO:0000256" key="7">
    <source>
        <dbReference type="ARBA" id="ARBA00022786"/>
    </source>
</evidence>
<evidence type="ECO:0000256" key="4">
    <source>
        <dbReference type="ARBA" id="ARBA00022723"/>
    </source>
</evidence>
<dbReference type="EC" id="2.3.2.31" evidence="2"/>
<dbReference type="AlphaFoldDB" id="A0A409WJ98"/>
<evidence type="ECO:0000256" key="5">
    <source>
        <dbReference type="ARBA" id="ARBA00022737"/>
    </source>
</evidence>
<proteinExistence type="predicted"/>
<dbReference type="GO" id="GO:0061630">
    <property type="term" value="F:ubiquitin protein ligase activity"/>
    <property type="evidence" value="ECO:0007669"/>
    <property type="project" value="UniProtKB-EC"/>
</dbReference>
<dbReference type="OrthoDB" id="9977870at2759"/>
<dbReference type="InterPro" id="IPR001841">
    <property type="entry name" value="Znf_RING"/>
</dbReference>
<keyword evidence="8" id="KW-0862">Zinc</keyword>
<keyword evidence="13" id="KW-1185">Reference proteome</keyword>
<organism evidence="12 13">
    <name type="scientific">Psilocybe cyanescens</name>
    <dbReference type="NCBI Taxonomy" id="93625"/>
    <lineage>
        <taxon>Eukaryota</taxon>
        <taxon>Fungi</taxon>
        <taxon>Dikarya</taxon>
        <taxon>Basidiomycota</taxon>
        <taxon>Agaricomycotina</taxon>
        <taxon>Agaricomycetes</taxon>
        <taxon>Agaricomycetidae</taxon>
        <taxon>Agaricales</taxon>
        <taxon>Agaricineae</taxon>
        <taxon>Strophariaceae</taxon>
        <taxon>Psilocybe</taxon>
    </lineage>
</organism>
<dbReference type="GO" id="GO:0008270">
    <property type="term" value="F:zinc ion binding"/>
    <property type="evidence" value="ECO:0007669"/>
    <property type="project" value="UniProtKB-KW"/>
</dbReference>
<dbReference type="InterPro" id="IPR018957">
    <property type="entry name" value="Znf_C3HC4_RING-type"/>
</dbReference>
<dbReference type="SUPFAM" id="SSF57850">
    <property type="entry name" value="RING/U-box"/>
    <property type="match status" value="4"/>
</dbReference>
<feature type="domain" description="RING-type" evidence="10">
    <location>
        <begin position="513"/>
        <end position="557"/>
    </location>
</feature>
<keyword evidence="6 9" id="KW-0863">Zinc-finger</keyword>
<dbReference type="InterPro" id="IPR017907">
    <property type="entry name" value="Znf_RING_CS"/>
</dbReference>
<dbReference type="PROSITE" id="PS00518">
    <property type="entry name" value="ZF_RING_1"/>
    <property type="match status" value="2"/>
</dbReference>
<dbReference type="Pfam" id="PF00097">
    <property type="entry name" value="zf-C3HC4"/>
    <property type="match status" value="2"/>
</dbReference>
<dbReference type="SMART" id="SM00184">
    <property type="entry name" value="RING"/>
    <property type="match status" value="2"/>
</dbReference>
<dbReference type="InterPro" id="IPR002867">
    <property type="entry name" value="IBR_dom"/>
</dbReference>
<evidence type="ECO:0000256" key="9">
    <source>
        <dbReference type="PROSITE-ProRule" id="PRU00175"/>
    </source>
</evidence>
<dbReference type="InterPro" id="IPR031127">
    <property type="entry name" value="E3_UB_ligase_RBR"/>
</dbReference>
<dbReference type="InterPro" id="IPR044066">
    <property type="entry name" value="TRIAD_supradom"/>
</dbReference>
<evidence type="ECO:0000313" key="12">
    <source>
        <dbReference type="EMBL" id="PPQ78569.1"/>
    </source>
</evidence>
<sequence>MSLIYSQSVPSIAHGPPRSSADYDFDFDFETSALIAQFALEDIEQTLTARKGKSRVDAPLTDEEFAYQLQLESFQQLLAVSEDAKLAKSIGDAVSADAAYLEAFIATEEAAAADRRAAEMLSRGERLPTPSAAQARIEEPDFIMHPEPPRPNATAGPSVNRNRRYTGHSYFYNSRLNIFHSIPCTICTDRVRYIKALRTPCDHFYCETCITSLVEYSTRDESLFPLKCCGLQPIPMADVTPFLPDTLLKVYHQKEAEYSVPSNDRIYCANAICSTFLGSSTNYRQVDSVVCPTCALCTCPRCKREAHEEADCALNAATIELRVLAHKSGWKTCPGCSRLVEKTQGCNHITCRVLLHLRAQVEDIPSRAPSITQSASGSSSRAADYEMDPETSALIAKLALEDLVEVFNSRKGKSRADSPPTDEEVAFELQCLHYQQIITLVEDEKMAKSIADAVRADEAYVAALVAAEEAAEADRRAAEMLSRGEPMPEQSPAQARVENPVFVMHPDPPSVECTICTEELRSSSALHTPCDHYYCRPCVVSLIEHFVRDESLFPLRCCQERIPVTDVVPFITSSLNKTFQEKHAEFSILSKDRVYCVTPSCSKFLGSAEGIIGSQIFCADCWTSTCSRCKQTAHEEDDCPVNRSTVELRALARREGWQTCPGCQTLVELDLGCYHMTCLCRSEFCYLCAAPWKNCECPQWEEARLLATAQQRVENELGARAVRNMIPEQMAAQVQEMVETLRVNHNCERHNWRYRPGGGRCEQCHFNLPNYLLVCRGCSILACVRCSRNRL</sequence>
<evidence type="ECO:0000313" key="13">
    <source>
        <dbReference type="Proteomes" id="UP000283269"/>
    </source>
</evidence>
<dbReference type="CDD" id="cd20335">
    <property type="entry name" value="BRcat_RBR"/>
    <property type="match status" value="2"/>
</dbReference>
<keyword evidence="3" id="KW-0808">Transferase</keyword>
<dbReference type="CDD" id="cd22584">
    <property type="entry name" value="Rcat_RBR_unk"/>
    <property type="match status" value="1"/>
</dbReference>
<name>A0A409WJ98_PSICY</name>
<dbReference type="GO" id="GO:0016567">
    <property type="term" value="P:protein ubiquitination"/>
    <property type="evidence" value="ECO:0007669"/>
    <property type="project" value="InterPro"/>
</dbReference>
<dbReference type="Gene3D" id="3.30.40.10">
    <property type="entry name" value="Zinc/RING finger domain, C3HC4 (zinc finger)"/>
    <property type="match status" value="2"/>
</dbReference>
<dbReference type="Gene3D" id="1.20.120.1750">
    <property type="match status" value="2"/>
</dbReference>
<accession>A0A409WJ98</accession>
<comment type="caution">
    <text evidence="12">The sequence shown here is derived from an EMBL/GenBank/DDBJ whole genome shotgun (WGS) entry which is preliminary data.</text>
</comment>
<evidence type="ECO:0000256" key="6">
    <source>
        <dbReference type="ARBA" id="ARBA00022771"/>
    </source>
</evidence>
<evidence type="ECO:0000259" key="11">
    <source>
        <dbReference type="PROSITE" id="PS51873"/>
    </source>
</evidence>
<keyword evidence="4" id="KW-0479">Metal-binding</keyword>
<dbReference type="PROSITE" id="PS51873">
    <property type="entry name" value="TRIAD"/>
    <property type="match status" value="2"/>
</dbReference>
<keyword evidence="5" id="KW-0677">Repeat</keyword>
<feature type="domain" description="RING-type" evidence="10">
    <location>
        <begin position="184"/>
        <end position="228"/>
    </location>
</feature>
<dbReference type="InterPro" id="IPR013083">
    <property type="entry name" value="Znf_RING/FYVE/PHD"/>
</dbReference>
<dbReference type="PANTHER" id="PTHR11685">
    <property type="entry name" value="RBR FAMILY RING FINGER AND IBR DOMAIN-CONTAINING"/>
    <property type="match status" value="1"/>
</dbReference>
<evidence type="ECO:0000256" key="8">
    <source>
        <dbReference type="ARBA" id="ARBA00022833"/>
    </source>
</evidence>
<evidence type="ECO:0000259" key="10">
    <source>
        <dbReference type="PROSITE" id="PS50089"/>
    </source>
</evidence>
<comment type="catalytic activity">
    <reaction evidence="1">
        <text>[E2 ubiquitin-conjugating enzyme]-S-ubiquitinyl-L-cysteine + [acceptor protein]-L-lysine = [E2 ubiquitin-conjugating enzyme]-L-cysteine + [acceptor protein]-N(6)-ubiquitinyl-L-lysine.</text>
        <dbReference type="EC" id="2.3.2.31"/>
    </reaction>
</comment>
<dbReference type="Proteomes" id="UP000283269">
    <property type="component" value="Unassembled WGS sequence"/>
</dbReference>
<protein>
    <recommendedName>
        <fullName evidence="2">RBR-type E3 ubiquitin transferase</fullName>
        <ecNumber evidence="2">2.3.2.31</ecNumber>
    </recommendedName>
</protein>
<dbReference type="InParanoid" id="A0A409WJ98"/>
<dbReference type="EMBL" id="NHYD01003414">
    <property type="protein sequence ID" value="PPQ78569.1"/>
    <property type="molecule type" value="Genomic_DNA"/>
</dbReference>
<feature type="domain" description="RING-type" evidence="11">
    <location>
        <begin position="180"/>
        <end position="386"/>
    </location>
</feature>
<dbReference type="STRING" id="93625.A0A409WJ98"/>
<evidence type="ECO:0000256" key="1">
    <source>
        <dbReference type="ARBA" id="ARBA00001798"/>
    </source>
</evidence>
<evidence type="ECO:0000256" key="2">
    <source>
        <dbReference type="ARBA" id="ARBA00012251"/>
    </source>
</evidence>
<evidence type="ECO:0000256" key="3">
    <source>
        <dbReference type="ARBA" id="ARBA00022679"/>
    </source>
</evidence>
<feature type="domain" description="RING-type" evidence="11">
    <location>
        <begin position="509"/>
        <end position="701"/>
    </location>
</feature>
<keyword evidence="7" id="KW-0833">Ubl conjugation pathway</keyword>